<comment type="caution">
    <text evidence="2">The sequence shown here is derived from an EMBL/GenBank/DDBJ whole genome shotgun (WGS) entry which is preliminary data.</text>
</comment>
<dbReference type="RefSeq" id="WP_198738912.1">
    <property type="nucleotide sequence ID" value="NZ_JAEIOS010000013.1"/>
</dbReference>
<dbReference type="Proteomes" id="UP000645966">
    <property type="component" value="Unassembled WGS sequence"/>
</dbReference>
<dbReference type="AlphaFoldDB" id="A0A934MBE4"/>
<evidence type="ECO:0000313" key="3">
    <source>
        <dbReference type="Proteomes" id="UP000645966"/>
    </source>
</evidence>
<keyword evidence="1" id="KW-1133">Transmembrane helix</keyword>
<keyword evidence="3" id="KW-1185">Reference proteome</keyword>
<name>A0A934MBE4_9CORY</name>
<evidence type="ECO:0000313" key="2">
    <source>
        <dbReference type="EMBL" id="MBI8989888.1"/>
    </source>
</evidence>
<organism evidence="2 3">
    <name type="scientific">Corynebacterium meridianum</name>
    <dbReference type="NCBI Taxonomy" id="2765363"/>
    <lineage>
        <taxon>Bacteria</taxon>
        <taxon>Bacillati</taxon>
        <taxon>Actinomycetota</taxon>
        <taxon>Actinomycetes</taxon>
        <taxon>Mycobacteriales</taxon>
        <taxon>Corynebacteriaceae</taxon>
        <taxon>Corynebacterium</taxon>
    </lineage>
</organism>
<dbReference type="EMBL" id="JAEIOS010000013">
    <property type="protein sequence ID" value="MBI8989888.1"/>
    <property type="molecule type" value="Genomic_DNA"/>
</dbReference>
<feature type="transmembrane region" description="Helical" evidence="1">
    <location>
        <begin position="38"/>
        <end position="56"/>
    </location>
</feature>
<sequence length="89" mass="9562">MSALTIVVVVCIVMMSLALMSSLALLLKDGGDATRAVLADKVFYTMIAIFVTWTIINPTSISYEIPLLAGLLGLLTTVSFARILSKGRR</sequence>
<gene>
    <name evidence="2" type="ORF">JDV75_08985</name>
</gene>
<feature type="transmembrane region" description="Helical" evidence="1">
    <location>
        <begin position="62"/>
        <end position="84"/>
    </location>
</feature>
<keyword evidence="1" id="KW-0812">Transmembrane</keyword>
<proteinExistence type="predicted"/>
<feature type="transmembrane region" description="Helical" evidence="1">
    <location>
        <begin position="6"/>
        <end position="26"/>
    </location>
</feature>
<reference evidence="2" key="1">
    <citation type="submission" date="2020-12" db="EMBL/GenBank/DDBJ databases">
        <title>Genome public.</title>
        <authorList>
            <person name="Sun Q."/>
        </authorList>
    </citation>
    <scope>NUCLEOTIDE SEQUENCE</scope>
    <source>
        <strain evidence="2">CCM 8863</strain>
    </source>
</reference>
<keyword evidence="1" id="KW-0472">Membrane</keyword>
<protein>
    <submittedName>
        <fullName evidence="2">Cation:proton antiporter</fullName>
    </submittedName>
</protein>
<evidence type="ECO:0000256" key="1">
    <source>
        <dbReference type="SAM" id="Phobius"/>
    </source>
</evidence>
<accession>A0A934MBE4</accession>